<dbReference type="AlphaFoldDB" id="A0A5B7I426"/>
<comment type="caution">
    <text evidence="1">The sequence shown here is derived from an EMBL/GenBank/DDBJ whole genome shotgun (WGS) entry which is preliminary data.</text>
</comment>
<dbReference type="EMBL" id="VSRR010042932">
    <property type="protein sequence ID" value="MPC76247.1"/>
    <property type="molecule type" value="Genomic_DNA"/>
</dbReference>
<keyword evidence="2" id="KW-1185">Reference proteome</keyword>
<dbReference type="Proteomes" id="UP000324222">
    <property type="component" value="Unassembled WGS sequence"/>
</dbReference>
<name>A0A5B7I426_PORTR</name>
<evidence type="ECO:0000313" key="2">
    <source>
        <dbReference type="Proteomes" id="UP000324222"/>
    </source>
</evidence>
<sequence>MDQQIRVRTRVLGQHLVQPAILAQILEDTRTISAKWDG</sequence>
<accession>A0A5B7I426</accession>
<proteinExistence type="predicted"/>
<gene>
    <name evidence="1" type="ORF">E2C01_070654</name>
</gene>
<organism evidence="1 2">
    <name type="scientific">Portunus trituberculatus</name>
    <name type="common">Swimming crab</name>
    <name type="synonym">Neptunus trituberculatus</name>
    <dbReference type="NCBI Taxonomy" id="210409"/>
    <lineage>
        <taxon>Eukaryota</taxon>
        <taxon>Metazoa</taxon>
        <taxon>Ecdysozoa</taxon>
        <taxon>Arthropoda</taxon>
        <taxon>Crustacea</taxon>
        <taxon>Multicrustacea</taxon>
        <taxon>Malacostraca</taxon>
        <taxon>Eumalacostraca</taxon>
        <taxon>Eucarida</taxon>
        <taxon>Decapoda</taxon>
        <taxon>Pleocyemata</taxon>
        <taxon>Brachyura</taxon>
        <taxon>Eubrachyura</taxon>
        <taxon>Portunoidea</taxon>
        <taxon>Portunidae</taxon>
        <taxon>Portuninae</taxon>
        <taxon>Portunus</taxon>
    </lineage>
</organism>
<reference evidence="1 2" key="1">
    <citation type="submission" date="2019-05" db="EMBL/GenBank/DDBJ databases">
        <title>Another draft genome of Portunus trituberculatus and its Hox gene families provides insights of decapod evolution.</title>
        <authorList>
            <person name="Jeong J.-H."/>
            <person name="Song I."/>
            <person name="Kim S."/>
            <person name="Choi T."/>
            <person name="Kim D."/>
            <person name="Ryu S."/>
            <person name="Kim W."/>
        </authorList>
    </citation>
    <scope>NUCLEOTIDE SEQUENCE [LARGE SCALE GENOMIC DNA]</scope>
    <source>
        <tissue evidence="1">Muscle</tissue>
    </source>
</reference>
<evidence type="ECO:0000313" key="1">
    <source>
        <dbReference type="EMBL" id="MPC76247.1"/>
    </source>
</evidence>
<protein>
    <submittedName>
        <fullName evidence="1">Uncharacterized protein</fullName>
    </submittedName>
</protein>